<dbReference type="PANTHER" id="PTHR21856">
    <property type="entry name" value="FIBROUS SHEATH-INTERACTING PROTEIN 2"/>
    <property type="match status" value="1"/>
</dbReference>
<sequence>MIGRELNKVEHMAEKQRKFRVKEEERRHRDHIRRKLSLCRQIEEEWKTKEMLLLSKIGGEIKREARVEEQRQKVREEAHRKKQALLEKKISYHLQKMQRNDLQREESEGSIFENKDQDNTEASYPKIKKTTFSAGHQKSHQGQQRN</sequence>
<feature type="compositionally biased region" description="Basic and acidic residues" evidence="1">
    <location>
        <begin position="98"/>
        <end position="118"/>
    </location>
</feature>
<dbReference type="InterPro" id="IPR038891">
    <property type="entry name" value="FSIP2"/>
</dbReference>
<keyword evidence="3" id="KW-1185">Reference proteome</keyword>
<evidence type="ECO:0000313" key="2">
    <source>
        <dbReference type="Ensembl" id="ENSCWAP00000004056.1"/>
    </source>
</evidence>
<dbReference type="GO" id="GO:0005739">
    <property type="term" value="C:mitochondrion"/>
    <property type="evidence" value="ECO:0007669"/>
    <property type="project" value="TreeGrafter"/>
</dbReference>
<organism evidence="2 3">
    <name type="scientific">Catagonus wagneri</name>
    <name type="common">Chacoan peccary</name>
    <dbReference type="NCBI Taxonomy" id="51154"/>
    <lineage>
        <taxon>Eukaryota</taxon>
        <taxon>Metazoa</taxon>
        <taxon>Chordata</taxon>
        <taxon>Craniata</taxon>
        <taxon>Vertebrata</taxon>
        <taxon>Euteleostomi</taxon>
        <taxon>Mammalia</taxon>
        <taxon>Eutheria</taxon>
        <taxon>Laurasiatheria</taxon>
        <taxon>Artiodactyla</taxon>
        <taxon>Suina</taxon>
        <taxon>Tayassuidae</taxon>
        <taxon>Catagonus</taxon>
    </lineage>
</organism>
<evidence type="ECO:0000256" key="1">
    <source>
        <dbReference type="SAM" id="MobiDB-lite"/>
    </source>
</evidence>
<dbReference type="GeneTree" id="ENSGT00680000100018"/>
<name>A0A8C3VU46_9CETA</name>
<dbReference type="Proteomes" id="UP000694540">
    <property type="component" value="Unplaced"/>
</dbReference>
<dbReference type="PANTHER" id="PTHR21856:SF7">
    <property type="entry name" value="FIBROUS SHEATH-INTERACTING PROTEIN 2"/>
    <property type="match status" value="1"/>
</dbReference>
<dbReference type="Ensembl" id="ENSCWAT00000004394.1">
    <property type="protein sequence ID" value="ENSCWAP00000004056.1"/>
    <property type="gene ID" value="ENSCWAG00000003181.1"/>
</dbReference>
<dbReference type="AlphaFoldDB" id="A0A8C3VU46"/>
<reference evidence="2" key="1">
    <citation type="submission" date="2025-08" db="UniProtKB">
        <authorList>
            <consortium name="Ensembl"/>
        </authorList>
    </citation>
    <scope>IDENTIFICATION</scope>
</reference>
<feature type="compositionally biased region" description="Polar residues" evidence="1">
    <location>
        <begin position="130"/>
        <end position="146"/>
    </location>
</feature>
<evidence type="ECO:0000313" key="3">
    <source>
        <dbReference type="Proteomes" id="UP000694540"/>
    </source>
</evidence>
<proteinExistence type="predicted"/>
<accession>A0A8C3VU46</accession>
<feature type="region of interest" description="Disordered" evidence="1">
    <location>
        <begin position="96"/>
        <end position="146"/>
    </location>
</feature>
<protein>
    <submittedName>
        <fullName evidence="2">Uncharacterized protein</fullName>
    </submittedName>
</protein>
<reference evidence="2" key="2">
    <citation type="submission" date="2025-09" db="UniProtKB">
        <authorList>
            <consortium name="Ensembl"/>
        </authorList>
    </citation>
    <scope>IDENTIFICATION</scope>
</reference>